<evidence type="ECO:0000313" key="2">
    <source>
        <dbReference type="EMBL" id="KZN46391.1"/>
    </source>
</evidence>
<organism evidence="2 3">
    <name type="scientific">Pseudoalteromonas luteoviolacea NCIMB 1942</name>
    <dbReference type="NCBI Taxonomy" id="1365253"/>
    <lineage>
        <taxon>Bacteria</taxon>
        <taxon>Pseudomonadati</taxon>
        <taxon>Pseudomonadota</taxon>
        <taxon>Gammaproteobacteria</taxon>
        <taxon>Alteromonadales</taxon>
        <taxon>Pseudoalteromonadaceae</taxon>
        <taxon>Pseudoalteromonas</taxon>
    </lineage>
</organism>
<dbReference type="SMART" id="SM00849">
    <property type="entry name" value="Lactamase_B"/>
    <property type="match status" value="1"/>
</dbReference>
<dbReference type="InterPro" id="IPR001279">
    <property type="entry name" value="Metallo-B-lactamas"/>
</dbReference>
<comment type="caution">
    <text evidence="2">The sequence shown here is derived from an EMBL/GenBank/DDBJ whole genome shotgun (WGS) entry which is preliminary data.</text>
</comment>
<sequence>MEKLKNIIIIMVLCTFSKISLATVLNIEHVANSGVKISSGEKSILIDALFEPHKRFNSLNEEENTQLTLQGADVVVATHVHSDHFGNNRVANFLNKNPKTLFFGTPQTLTRLEGKVTPSQLRTESLTAFESKLFKHDGVHIEALNFPHMGSHVHAKTQNYAYLIELNGWKVLHIGDGDINENRIDGLKLAHKNIDVALVHDRCLVQQDCAQRMKQMNVGQVVFVHMTDNRVKPVSAWIKENLPSANILVTGHEKVSIRR</sequence>
<protein>
    <recommendedName>
        <fullName evidence="1">Metallo-beta-lactamase domain-containing protein</fullName>
    </recommendedName>
</protein>
<dbReference type="EMBL" id="AUXT01000171">
    <property type="protein sequence ID" value="KZN46391.1"/>
    <property type="molecule type" value="Genomic_DNA"/>
</dbReference>
<reference evidence="2 3" key="1">
    <citation type="submission" date="2013-07" db="EMBL/GenBank/DDBJ databases">
        <title>Comparative Genomic and Metabolomic Analysis of Twelve Strains of Pseudoalteromonas luteoviolacea.</title>
        <authorList>
            <person name="Vynne N.G."/>
            <person name="Mansson M."/>
            <person name="Gram L."/>
        </authorList>
    </citation>
    <scope>NUCLEOTIDE SEQUENCE [LARGE SCALE GENOMIC DNA]</scope>
    <source>
        <strain evidence="2 3">NCIMB 1942</strain>
    </source>
</reference>
<dbReference type="PATRIC" id="fig|1365253.3.peg.3097"/>
<dbReference type="Proteomes" id="UP000076587">
    <property type="component" value="Unassembled WGS sequence"/>
</dbReference>
<accession>A0A167BCZ6</accession>
<feature type="domain" description="Metallo-beta-lactamase" evidence="1">
    <location>
        <begin position="31"/>
        <end position="225"/>
    </location>
</feature>
<dbReference type="Pfam" id="PF12706">
    <property type="entry name" value="Lactamase_B_2"/>
    <property type="match status" value="1"/>
</dbReference>
<evidence type="ECO:0000313" key="3">
    <source>
        <dbReference type="Proteomes" id="UP000076587"/>
    </source>
</evidence>
<dbReference type="SUPFAM" id="SSF56281">
    <property type="entry name" value="Metallo-hydrolase/oxidoreductase"/>
    <property type="match status" value="1"/>
</dbReference>
<name>A0A167BCZ6_9GAMM</name>
<proteinExistence type="predicted"/>
<dbReference type="OrthoDB" id="9789133at2"/>
<dbReference type="PANTHER" id="PTHR43546">
    <property type="entry name" value="UPF0173 METAL-DEPENDENT HYDROLASE MJ1163-RELATED"/>
    <property type="match status" value="1"/>
</dbReference>
<dbReference type="InterPro" id="IPR050114">
    <property type="entry name" value="UPF0173_UPF0282_UlaG_hydrolase"/>
</dbReference>
<dbReference type="InterPro" id="IPR036866">
    <property type="entry name" value="RibonucZ/Hydroxyglut_hydro"/>
</dbReference>
<evidence type="ECO:0000259" key="1">
    <source>
        <dbReference type="SMART" id="SM00849"/>
    </source>
</evidence>
<dbReference type="AlphaFoldDB" id="A0A167BCZ6"/>
<dbReference type="Gene3D" id="3.60.15.10">
    <property type="entry name" value="Ribonuclease Z/Hydroxyacylglutathione hydrolase-like"/>
    <property type="match status" value="1"/>
</dbReference>
<gene>
    <name evidence="2" type="ORF">N482_12875</name>
</gene>
<dbReference type="RefSeq" id="WP_063377645.1">
    <property type="nucleotide sequence ID" value="NZ_AUXT01000171.1"/>
</dbReference>